<reference evidence="1" key="1">
    <citation type="submission" date="2022-10" db="EMBL/GenBank/DDBJ databases">
        <title>Culturing micro-colonial fungi from biological soil crusts in the Mojave desert and describing Neophaeococcomyces mojavensis, and introducing the new genera and species Taxawa tesnikishii.</title>
        <authorList>
            <person name="Kurbessoian T."/>
            <person name="Stajich J.E."/>
        </authorList>
    </citation>
    <scope>NUCLEOTIDE SEQUENCE</scope>
    <source>
        <strain evidence="1">JES_112</strain>
    </source>
</reference>
<sequence>MLLTSKILLFNALLTLTLADQQTLNDHDSYNPLTLEIDGLIKQLLEELHVPAISIAVIDKGRISAKGYGISNFPSTKATPETLYFTGSTTKAFTATAAGLLVQDNDNHPNLTWSSHLHDLLPEDFVLSQPYETTHTTLEDALSHRSGLPRHDLAYGWGNATLESTVQSLRHLPLTAEPRTRFQYCNLMFGTVGYLVESLVDSSLAKFLTEKIYKPLDMLDTFFTLSDVKSFLSANTDRHLARGYFYHPNGYYIPEPYIDISNIAGAGATMSSVNDYAKWINAWLTAASSAQSGTKTTSPITTDLLTSLYSPRTIVSGVIPPTPSDTHPFLSPATYALGWIGVQSYTLGLPGPPRRLSLHGGGLPGFGTELYMLLDEEWGVVTMGNTAGTSNVVGALITYALYKQRFGEPQESNLNVNVLMREAEPWLQNTESIREMYGIGTTSKKASEVEGVNAKHSKVHHDTTGSNPQASLQAASGVFTHPAYGTITVSVEDAVLRVIPSARTWPWDVLLTPNDDYKSTSSSNFFTAIIRFGSGATRDDPIEGFDPSCDGELCRFDTFWNVVEGGLAYFKPGRDTGSGIDRIGIELDGEMVLAVERDRSPDGWRKGMIWFERIA</sequence>
<proteinExistence type="predicted"/>
<dbReference type="EMBL" id="JAPDRQ010000082">
    <property type="protein sequence ID" value="KAJ9656154.1"/>
    <property type="molecule type" value="Genomic_DNA"/>
</dbReference>
<name>A0ACC3A6I2_9EURO</name>
<evidence type="ECO:0000313" key="2">
    <source>
        <dbReference type="Proteomes" id="UP001172386"/>
    </source>
</evidence>
<keyword evidence="2" id="KW-1185">Reference proteome</keyword>
<comment type="caution">
    <text evidence="1">The sequence shown here is derived from an EMBL/GenBank/DDBJ whole genome shotgun (WGS) entry which is preliminary data.</text>
</comment>
<accession>A0ACC3A6I2</accession>
<protein>
    <submittedName>
        <fullName evidence="1">Uncharacterized protein</fullName>
    </submittedName>
</protein>
<organism evidence="1 2">
    <name type="scientific">Neophaeococcomyces mojaviensis</name>
    <dbReference type="NCBI Taxonomy" id="3383035"/>
    <lineage>
        <taxon>Eukaryota</taxon>
        <taxon>Fungi</taxon>
        <taxon>Dikarya</taxon>
        <taxon>Ascomycota</taxon>
        <taxon>Pezizomycotina</taxon>
        <taxon>Eurotiomycetes</taxon>
        <taxon>Chaetothyriomycetidae</taxon>
        <taxon>Chaetothyriales</taxon>
        <taxon>Chaetothyriales incertae sedis</taxon>
        <taxon>Neophaeococcomyces</taxon>
    </lineage>
</organism>
<evidence type="ECO:0000313" key="1">
    <source>
        <dbReference type="EMBL" id="KAJ9656154.1"/>
    </source>
</evidence>
<gene>
    <name evidence="1" type="ORF">H2198_005116</name>
</gene>
<dbReference type="Proteomes" id="UP001172386">
    <property type="component" value="Unassembled WGS sequence"/>
</dbReference>